<dbReference type="PANTHER" id="PTHR12526">
    <property type="entry name" value="GLYCOSYLTRANSFERASE"/>
    <property type="match status" value="1"/>
</dbReference>
<keyword evidence="2" id="KW-0808">Transferase</keyword>
<dbReference type="GO" id="GO:0016757">
    <property type="term" value="F:glycosyltransferase activity"/>
    <property type="evidence" value="ECO:0007669"/>
    <property type="project" value="UniProtKB-KW"/>
</dbReference>
<dbReference type="AlphaFoldDB" id="A0A0Z8FC15"/>
<dbReference type="InterPro" id="IPR001296">
    <property type="entry name" value="Glyco_trans_1"/>
</dbReference>
<organism evidence="2 3">
    <name type="scientific">Streptococcus suis</name>
    <dbReference type="NCBI Taxonomy" id="1307"/>
    <lineage>
        <taxon>Bacteria</taxon>
        <taxon>Bacillati</taxon>
        <taxon>Bacillota</taxon>
        <taxon>Bacilli</taxon>
        <taxon>Lactobacillales</taxon>
        <taxon>Streptococcaceae</taxon>
        <taxon>Streptococcus</taxon>
    </lineage>
</organism>
<feature type="domain" description="Glycosyl transferase family 1" evidence="1">
    <location>
        <begin position="228"/>
        <end position="365"/>
    </location>
</feature>
<dbReference type="CDD" id="cd03801">
    <property type="entry name" value="GT4_PimA-like"/>
    <property type="match status" value="1"/>
</dbReference>
<dbReference type="SUPFAM" id="SSF53756">
    <property type="entry name" value="UDP-Glycosyltransferase/glycogen phosphorylase"/>
    <property type="match status" value="1"/>
</dbReference>
<dbReference type="RefSeq" id="WP_053042414.1">
    <property type="nucleotide sequence ID" value="NZ_CEFG01000004.1"/>
</dbReference>
<accession>A0A0Z8FC15</accession>
<evidence type="ECO:0000259" key="1">
    <source>
        <dbReference type="Pfam" id="PF00534"/>
    </source>
</evidence>
<gene>
    <name evidence="2" type="primary">wchD</name>
    <name evidence="2" type="ORF">ERS132416_00587</name>
</gene>
<reference evidence="2 3" key="1">
    <citation type="submission" date="2016-02" db="EMBL/GenBank/DDBJ databases">
        <authorList>
            <consortium name="Pathogen Informatics"/>
        </authorList>
    </citation>
    <scope>NUCLEOTIDE SEQUENCE [LARGE SCALE GENOMIC DNA]</scope>
    <source>
        <strain evidence="2 3">LSS54</strain>
    </source>
</reference>
<dbReference type="EMBL" id="FIHD01000007">
    <property type="protein sequence ID" value="CYU77589.1"/>
    <property type="molecule type" value="Genomic_DNA"/>
</dbReference>
<dbReference type="Pfam" id="PF00534">
    <property type="entry name" value="Glycos_transf_1"/>
    <property type="match status" value="1"/>
</dbReference>
<dbReference type="PANTHER" id="PTHR12526:SF630">
    <property type="entry name" value="GLYCOSYLTRANSFERASE"/>
    <property type="match status" value="1"/>
</dbReference>
<keyword evidence="2" id="KW-0328">Glycosyltransferase</keyword>
<evidence type="ECO:0000313" key="2">
    <source>
        <dbReference type="EMBL" id="CYU77589.1"/>
    </source>
</evidence>
<evidence type="ECO:0000313" key="3">
    <source>
        <dbReference type="Proteomes" id="UP000073494"/>
    </source>
</evidence>
<dbReference type="EC" id="2.4.1.-" evidence="2"/>
<sequence>MGSGELMSYTTGLFCFDGPIFKDRNGEYCSITVNEEMLSRYLDVCDTLYLLVRTFESNKTYEELNMPIISNDRIYVVEMPDYYSLKYLFFKKKEHKKIASIVEKSDLIFARMPSQTSNVILDVVQRMGKPYMVEVGGCAWDSFFNHSLKGKIIAPYMFYLERKNVRNADFASYVTKEFLQKRYPNYTLNQISCSNVYIEPNISNLSDKDKVESKFVILGTATNSIDVRYKGQDTVIKAIGLLKKKYNIRVLYDIVGPGSGNYLRSVAEKYDVANQVRFLGTKNKIEMQDWYKKIDIYIQPSKQEGLPRSVIEAISFGKYSLGTNVAGIPELLDENFLFNPGDYLAIARYIKYYLTLSASEKNLISKSNFEKSQEYSAQKLHYRRKEFFNKFKQYVLEGQDEM</sequence>
<proteinExistence type="predicted"/>
<dbReference type="Gene3D" id="3.40.50.2000">
    <property type="entry name" value="Glycogen Phosphorylase B"/>
    <property type="match status" value="2"/>
</dbReference>
<dbReference type="Proteomes" id="UP000073494">
    <property type="component" value="Unassembled WGS sequence"/>
</dbReference>
<name>A0A0Z8FC15_STRSU</name>
<protein>
    <submittedName>
        <fullName evidence="2">Glycosyl transferase</fullName>
        <ecNumber evidence="2">2.4.1.-</ecNumber>
    </submittedName>
</protein>